<reference evidence="1 2" key="2">
    <citation type="submission" date="2013-09" db="EMBL/GenBank/DDBJ databases">
        <title>Whole genome comparison of six Crocosphaera watsonii strains with differing phenotypes.</title>
        <authorList>
            <person name="Bench S.R."/>
            <person name="Heller P."/>
            <person name="Frank I."/>
            <person name="Arciniega M."/>
            <person name="Shilova I.N."/>
            <person name="Zehr J.P."/>
        </authorList>
    </citation>
    <scope>NUCLEOTIDE SEQUENCE [LARGE SCALE GENOMIC DNA]</scope>
    <source>
        <strain evidence="1 2">WH 8502</strain>
    </source>
</reference>
<accession>T2IK24</accession>
<dbReference type="Proteomes" id="UP000018348">
    <property type="component" value="Unassembled WGS sequence"/>
</dbReference>
<sequence length="42" mass="4801">MWEVWGEFLSFFQKKTLGKAEGMNFGQNISTRSRMVSSGKAQ</sequence>
<dbReference type="AlphaFoldDB" id="T2IK24"/>
<protein>
    <submittedName>
        <fullName evidence="1">Uncharacterized protein</fullName>
    </submittedName>
</protein>
<evidence type="ECO:0000313" key="2">
    <source>
        <dbReference type="Proteomes" id="UP000018348"/>
    </source>
</evidence>
<name>T2IK24_CROWT</name>
<gene>
    <name evidence="1" type="ORF">CWATWH8502_2528</name>
</gene>
<reference evidence="1 2" key="1">
    <citation type="submission" date="2013-01" db="EMBL/GenBank/DDBJ databases">
        <authorList>
            <person name="Bench S."/>
        </authorList>
    </citation>
    <scope>NUCLEOTIDE SEQUENCE [LARGE SCALE GENOMIC DNA]</scope>
    <source>
        <strain evidence="1 2">WH 8502</strain>
    </source>
</reference>
<dbReference type="EMBL" id="CAQK01000679">
    <property type="protein sequence ID" value="CCQ52540.1"/>
    <property type="molecule type" value="Genomic_DNA"/>
</dbReference>
<evidence type="ECO:0000313" key="1">
    <source>
        <dbReference type="EMBL" id="CCQ52540.1"/>
    </source>
</evidence>
<comment type="caution">
    <text evidence="1">The sequence shown here is derived from an EMBL/GenBank/DDBJ whole genome shotgun (WGS) entry which is preliminary data.</text>
</comment>
<organism evidence="1 2">
    <name type="scientific">Crocosphaera watsonii WH 8502</name>
    <dbReference type="NCBI Taxonomy" id="423474"/>
    <lineage>
        <taxon>Bacteria</taxon>
        <taxon>Bacillati</taxon>
        <taxon>Cyanobacteriota</taxon>
        <taxon>Cyanophyceae</taxon>
        <taxon>Oscillatoriophycideae</taxon>
        <taxon>Chroococcales</taxon>
        <taxon>Aphanothecaceae</taxon>
        <taxon>Crocosphaera</taxon>
    </lineage>
</organism>
<proteinExistence type="predicted"/>